<dbReference type="GO" id="GO:0016787">
    <property type="term" value="F:hydrolase activity"/>
    <property type="evidence" value="ECO:0007669"/>
    <property type="project" value="UniProtKB-KW"/>
</dbReference>
<dbReference type="NCBIfam" id="NF004402">
    <property type="entry name" value="PRK05758.2-2"/>
    <property type="match status" value="1"/>
</dbReference>
<gene>
    <name evidence="7" type="ORF">MNBD_GAMMA26-206</name>
</gene>
<dbReference type="InterPro" id="IPR020781">
    <property type="entry name" value="ATPase_OSCP/d_CS"/>
</dbReference>
<organism evidence="7">
    <name type="scientific">hydrothermal vent metagenome</name>
    <dbReference type="NCBI Taxonomy" id="652676"/>
    <lineage>
        <taxon>unclassified sequences</taxon>
        <taxon>metagenomes</taxon>
        <taxon>ecological metagenomes</taxon>
    </lineage>
</organism>
<keyword evidence="6" id="KW-0066">ATP synthesis</keyword>
<evidence type="ECO:0000256" key="5">
    <source>
        <dbReference type="ARBA" id="ARBA00023136"/>
    </source>
</evidence>
<accession>A0A3B1AWP0</accession>
<dbReference type="InterPro" id="IPR026015">
    <property type="entry name" value="ATP_synth_OSCP/delta_N_sf"/>
</dbReference>
<evidence type="ECO:0000313" key="7">
    <source>
        <dbReference type="EMBL" id="VAX10449.1"/>
    </source>
</evidence>
<dbReference type="NCBIfam" id="TIGR01145">
    <property type="entry name" value="ATP_synt_delta"/>
    <property type="match status" value="1"/>
</dbReference>
<dbReference type="GO" id="GO:0016020">
    <property type="term" value="C:membrane"/>
    <property type="evidence" value="ECO:0007669"/>
    <property type="project" value="UniProtKB-SubCell"/>
</dbReference>
<proteinExistence type="inferred from homology"/>
<reference evidence="7" key="1">
    <citation type="submission" date="2018-06" db="EMBL/GenBank/DDBJ databases">
        <authorList>
            <person name="Zhirakovskaya E."/>
        </authorList>
    </citation>
    <scope>NUCLEOTIDE SEQUENCE</scope>
</reference>
<evidence type="ECO:0000256" key="3">
    <source>
        <dbReference type="ARBA" id="ARBA00022781"/>
    </source>
</evidence>
<name>A0A3B1AWP0_9ZZZZ</name>
<evidence type="ECO:0000256" key="6">
    <source>
        <dbReference type="ARBA" id="ARBA00023310"/>
    </source>
</evidence>
<dbReference type="InterPro" id="IPR000711">
    <property type="entry name" value="ATPase_OSCP/dsu"/>
</dbReference>
<dbReference type="PROSITE" id="PS00389">
    <property type="entry name" value="ATPASE_DELTA"/>
    <property type="match status" value="1"/>
</dbReference>
<keyword evidence="4" id="KW-0406">Ion transport</keyword>
<dbReference type="Gene3D" id="1.10.520.20">
    <property type="entry name" value="N-terminal domain of the delta subunit of the F1F0-ATP synthase"/>
    <property type="match status" value="1"/>
</dbReference>
<dbReference type="EC" id="3.6.3.14" evidence="7"/>
<comment type="subcellular location">
    <subcellularLocation>
        <location evidence="1">Membrane</location>
    </subcellularLocation>
</comment>
<keyword evidence="2" id="KW-0813">Transport</keyword>
<evidence type="ECO:0000256" key="1">
    <source>
        <dbReference type="ARBA" id="ARBA00004370"/>
    </source>
</evidence>
<evidence type="ECO:0000256" key="2">
    <source>
        <dbReference type="ARBA" id="ARBA00022448"/>
    </source>
</evidence>
<dbReference type="SUPFAM" id="SSF47928">
    <property type="entry name" value="N-terminal domain of the delta subunit of the F1F0-ATP synthase"/>
    <property type="match status" value="1"/>
</dbReference>
<dbReference type="EMBL" id="UOFX01000071">
    <property type="protein sequence ID" value="VAX10449.1"/>
    <property type="molecule type" value="Genomic_DNA"/>
</dbReference>
<dbReference type="PRINTS" id="PR00125">
    <property type="entry name" value="ATPASEDELTA"/>
</dbReference>
<dbReference type="HAMAP" id="MF_01416">
    <property type="entry name" value="ATP_synth_delta_bact"/>
    <property type="match status" value="1"/>
</dbReference>
<keyword evidence="3" id="KW-0375">Hydrogen ion transport</keyword>
<dbReference type="Pfam" id="PF00213">
    <property type="entry name" value="OSCP"/>
    <property type="match status" value="1"/>
</dbReference>
<protein>
    <submittedName>
        <fullName evidence="7">ATP synthase delta chain</fullName>
        <ecNumber evidence="7">3.6.3.14</ecNumber>
    </submittedName>
</protein>
<sequence>MAGETTTIARPYAEAVFGRASESDKLDHWSDALGLLAAIVQDDKVAAAITNPKLESGQRVALMLDICGKHLDEEGQNLVRLLVRNGRLGVLPEIASLYEGLKNESQGTLDVQVTSAYKVTAAQEKKLAAALKKRLDREIRVTSEIDSELIGGVLIRAGDLVIDGSVQGRLRKLATELGI</sequence>
<dbReference type="PANTHER" id="PTHR11910">
    <property type="entry name" value="ATP SYNTHASE DELTA CHAIN"/>
    <property type="match status" value="1"/>
</dbReference>
<evidence type="ECO:0000256" key="4">
    <source>
        <dbReference type="ARBA" id="ARBA00023065"/>
    </source>
</evidence>
<keyword evidence="5" id="KW-0472">Membrane</keyword>
<dbReference type="AlphaFoldDB" id="A0A3B1AWP0"/>
<dbReference type="GO" id="GO:0046933">
    <property type="term" value="F:proton-transporting ATP synthase activity, rotational mechanism"/>
    <property type="evidence" value="ECO:0007669"/>
    <property type="project" value="InterPro"/>
</dbReference>
<keyword evidence="7" id="KW-0378">Hydrolase</keyword>